<evidence type="ECO:0000313" key="8">
    <source>
        <dbReference type="EMBL" id="VDP17441.1"/>
    </source>
</evidence>
<feature type="domain" description="Reticulon" evidence="7">
    <location>
        <begin position="4"/>
        <end position="143"/>
    </location>
</feature>
<name>A0A183IXZ7_9BILA</name>
<sequence>MLSFHKIVYWKEPYKSAAVLACIIALLLAFVIFSAVSVVSYVGLTLLAITFSFRTFSSVAATVQKTEQTNPFKEYLEKGVSLDRSKAREIVEDIVKYAEKFMNELRRLFFIENVADSLKFGIFLWILTFIGTWFSGALLILSGETRICNLIDPTFRPPNQQQLHCSPAFKRYTVEACK</sequence>
<proteinExistence type="predicted"/>
<dbReference type="PANTHER" id="PTHR45799">
    <property type="entry name" value="RETICULON-LIKE PROTEIN"/>
    <property type="match status" value="1"/>
</dbReference>
<evidence type="ECO:0000256" key="2">
    <source>
        <dbReference type="ARBA" id="ARBA00022692"/>
    </source>
</evidence>
<dbReference type="GO" id="GO:0005789">
    <property type="term" value="C:endoplasmic reticulum membrane"/>
    <property type="evidence" value="ECO:0007669"/>
    <property type="project" value="UniProtKB-SubCell"/>
</dbReference>
<accession>A0A183IXZ7</accession>
<keyword evidence="9" id="KW-1185">Reference proteome</keyword>
<feature type="transmembrane region" description="Helical" evidence="6">
    <location>
        <begin position="20"/>
        <end position="49"/>
    </location>
</feature>
<evidence type="ECO:0000256" key="6">
    <source>
        <dbReference type="RuleBase" id="RU363132"/>
    </source>
</evidence>
<comment type="subcellular location">
    <subcellularLocation>
        <location evidence="1 6">Endoplasmic reticulum membrane</location>
        <topology evidence="1 6">Multi-pass membrane protein</topology>
    </subcellularLocation>
</comment>
<dbReference type="GO" id="GO:0030424">
    <property type="term" value="C:axon"/>
    <property type="evidence" value="ECO:0007669"/>
    <property type="project" value="TreeGrafter"/>
</dbReference>
<organism evidence="10">
    <name type="scientific">Soboliphyme baturini</name>
    <dbReference type="NCBI Taxonomy" id="241478"/>
    <lineage>
        <taxon>Eukaryota</taxon>
        <taxon>Metazoa</taxon>
        <taxon>Ecdysozoa</taxon>
        <taxon>Nematoda</taxon>
        <taxon>Enoplea</taxon>
        <taxon>Dorylaimia</taxon>
        <taxon>Dioctophymatida</taxon>
        <taxon>Dioctophymatoidea</taxon>
        <taxon>Soboliphymatidae</taxon>
        <taxon>Soboliphyme</taxon>
    </lineage>
</organism>
<dbReference type="WBParaSite" id="SBAD_0000880601-mRNA-1">
    <property type="protein sequence ID" value="SBAD_0000880601-mRNA-1"/>
    <property type="gene ID" value="SBAD_0000880601"/>
</dbReference>
<evidence type="ECO:0000256" key="1">
    <source>
        <dbReference type="ARBA" id="ARBA00004477"/>
    </source>
</evidence>
<evidence type="ECO:0000256" key="3">
    <source>
        <dbReference type="ARBA" id="ARBA00022824"/>
    </source>
</evidence>
<dbReference type="Pfam" id="PF02453">
    <property type="entry name" value="Reticulon"/>
    <property type="match status" value="1"/>
</dbReference>
<dbReference type="AlphaFoldDB" id="A0A183IXZ7"/>
<dbReference type="InterPro" id="IPR003388">
    <property type="entry name" value="Reticulon"/>
</dbReference>
<keyword evidence="5 6" id="KW-0472">Membrane</keyword>
<gene>
    <name evidence="8" type="ORF">SBAD_LOCUS8493</name>
</gene>
<feature type="transmembrane region" description="Helical" evidence="6">
    <location>
        <begin position="122"/>
        <end position="141"/>
    </location>
</feature>
<evidence type="ECO:0000313" key="10">
    <source>
        <dbReference type="WBParaSite" id="SBAD_0000880601-mRNA-1"/>
    </source>
</evidence>
<dbReference type="InterPro" id="IPR046964">
    <property type="entry name" value="RTN1-4"/>
</dbReference>
<evidence type="ECO:0000313" key="9">
    <source>
        <dbReference type="Proteomes" id="UP000270296"/>
    </source>
</evidence>
<dbReference type="Gene3D" id="1.20.5.2480">
    <property type="match status" value="1"/>
</dbReference>
<dbReference type="PROSITE" id="PS50845">
    <property type="entry name" value="RETICULON"/>
    <property type="match status" value="1"/>
</dbReference>
<keyword evidence="4 6" id="KW-1133">Transmembrane helix</keyword>
<dbReference type="PANTHER" id="PTHR45799:SF2">
    <property type="entry name" value="RETICULON-LIKE PROTEIN"/>
    <property type="match status" value="1"/>
</dbReference>
<keyword evidence="2 6" id="KW-0812">Transmembrane</keyword>
<evidence type="ECO:0000256" key="4">
    <source>
        <dbReference type="ARBA" id="ARBA00022989"/>
    </source>
</evidence>
<reference evidence="8 9" key="2">
    <citation type="submission" date="2018-11" db="EMBL/GenBank/DDBJ databases">
        <authorList>
            <consortium name="Pathogen Informatics"/>
        </authorList>
    </citation>
    <scope>NUCLEOTIDE SEQUENCE [LARGE SCALE GENOMIC DNA]</scope>
</reference>
<dbReference type="OrthoDB" id="567788at2759"/>
<dbReference type="Proteomes" id="UP000270296">
    <property type="component" value="Unassembled WGS sequence"/>
</dbReference>
<reference evidence="10" key="1">
    <citation type="submission" date="2016-06" db="UniProtKB">
        <authorList>
            <consortium name="WormBaseParasite"/>
        </authorList>
    </citation>
    <scope>IDENTIFICATION</scope>
</reference>
<dbReference type="EMBL" id="UZAM01011647">
    <property type="protein sequence ID" value="VDP17441.1"/>
    <property type="molecule type" value="Genomic_DNA"/>
</dbReference>
<evidence type="ECO:0000259" key="7">
    <source>
        <dbReference type="PROSITE" id="PS50845"/>
    </source>
</evidence>
<keyword evidence="3 6" id="KW-0256">Endoplasmic reticulum</keyword>
<protein>
    <recommendedName>
        <fullName evidence="6">Reticulon-like protein</fullName>
    </recommendedName>
</protein>
<evidence type="ECO:0000256" key="5">
    <source>
        <dbReference type="ARBA" id="ARBA00023136"/>
    </source>
</evidence>